<evidence type="ECO:0000259" key="1">
    <source>
        <dbReference type="Pfam" id="PF01965"/>
    </source>
</evidence>
<dbReference type="SUPFAM" id="SSF52317">
    <property type="entry name" value="Class I glutamine amidotransferase-like"/>
    <property type="match status" value="1"/>
</dbReference>
<keyword evidence="3" id="KW-1185">Reference proteome</keyword>
<evidence type="ECO:0000313" key="2">
    <source>
        <dbReference type="EMBL" id="SDM42878.1"/>
    </source>
</evidence>
<evidence type="ECO:0000313" key="3">
    <source>
        <dbReference type="Proteomes" id="UP000198510"/>
    </source>
</evidence>
<dbReference type="InterPro" id="IPR029062">
    <property type="entry name" value="Class_I_gatase-like"/>
</dbReference>
<dbReference type="AlphaFoldDB" id="A0A1G9T5H2"/>
<feature type="domain" description="DJ-1/PfpI" evidence="1">
    <location>
        <begin position="1"/>
        <end position="164"/>
    </location>
</feature>
<reference evidence="2 3" key="1">
    <citation type="submission" date="2016-10" db="EMBL/GenBank/DDBJ databases">
        <authorList>
            <person name="de Groot N.N."/>
        </authorList>
    </citation>
    <scope>NUCLEOTIDE SEQUENCE [LARGE SCALE GENOMIC DNA]</scope>
    <source>
        <strain evidence="2 3">DSM 25186</strain>
    </source>
</reference>
<accession>A0A1G9T5H2</accession>
<dbReference type="RefSeq" id="WP_089687591.1">
    <property type="nucleotide sequence ID" value="NZ_FNFO01000013.1"/>
</dbReference>
<organism evidence="2 3">
    <name type="scientific">Catalinimonas alkaloidigena</name>
    <dbReference type="NCBI Taxonomy" id="1075417"/>
    <lineage>
        <taxon>Bacteria</taxon>
        <taxon>Pseudomonadati</taxon>
        <taxon>Bacteroidota</taxon>
        <taxon>Cytophagia</taxon>
        <taxon>Cytophagales</taxon>
        <taxon>Catalimonadaceae</taxon>
        <taxon>Catalinimonas</taxon>
    </lineage>
</organism>
<dbReference type="InterPro" id="IPR002818">
    <property type="entry name" value="DJ-1/PfpI"/>
</dbReference>
<dbReference type="EMBL" id="FNFO01000013">
    <property type="protein sequence ID" value="SDM42878.1"/>
    <property type="molecule type" value="Genomic_DNA"/>
</dbReference>
<protein>
    <submittedName>
        <fullName evidence="2">Cyclohexyl-isocyanide hydratase</fullName>
    </submittedName>
</protein>
<dbReference type="PANTHER" id="PTHR43130:SF3">
    <property type="entry name" value="HTH-TYPE TRANSCRIPTIONAL REGULATOR RV1931C"/>
    <property type="match status" value="1"/>
</dbReference>
<proteinExistence type="predicted"/>
<sequence length="187" mass="20695">MRVAFILFPDITLLDFVGVYDPLTRLRSNGFLPDFAWETCAYTTPIQDGFGLTLVPQRVQPDLHLYDAVIVPGGYGTRPLVHDEGFVHWLRTAATVPLKISVCTGSLLLGAAGLLRNRRATCNPHEYQTLAPFCREVVEERIVEDGDVITAGAVAASLDLGLFLCERWAGREAAQKIKQQMSYSGRE</sequence>
<gene>
    <name evidence="2" type="ORF">SAMN05421823_11391</name>
</gene>
<dbReference type="Proteomes" id="UP000198510">
    <property type="component" value="Unassembled WGS sequence"/>
</dbReference>
<dbReference type="STRING" id="1075417.SAMN05421823_11391"/>
<dbReference type="PANTHER" id="PTHR43130">
    <property type="entry name" value="ARAC-FAMILY TRANSCRIPTIONAL REGULATOR"/>
    <property type="match status" value="1"/>
</dbReference>
<dbReference type="OrthoDB" id="9803764at2"/>
<dbReference type="Gene3D" id="3.40.50.880">
    <property type="match status" value="1"/>
</dbReference>
<dbReference type="InterPro" id="IPR052158">
    <property type="entry name" value="INH-QAR"/>
</dbReference>
<dbReference type="Pfam" id="PF01965">
    <property type="entry name" value="DJ-1_PfpI"/>
    <property type="match status" value="1"/>
</dbReference>
<name>A0A1G9T5H2_9BACT</name>